<protein>
    <submittedName>
        <fullName evidence="2">NAD(P)H-binding protein</fullName>
    </submittedName>
</protein>
<dbReference type="Gene3D" id="3.90.25.10">
    <property type="entry name" value="UDP-galactose 4-epimerase, domain 1"/>
    <property type="match status" value="1"/>
</dbReference>
<feature type="domain" description="NAD(P)-binding" evidence="1">
    <location>
        <begin position="6"/>
        <end position="184"/>
    </location>
</feature>
<dbReference type="InterPro" id="IPR052718">
    <property type="entry name" value="NmrA-type_oxidoreductase"/>
</dbReference>
<dbReference type="AlphaFoldDB" id="A0AAU1M3H0"/>
<evidence type="ECO:0000313" key="2">
    <source>
        <dbReference type="EMBL" id="WTQ78186.1"/>
    </source>
</evidence>
<reference evidence="2" key="1">
    <citation type="submission" date="2022-10" db="EMBL/GenBank/DDBJ databases">
        <title>The complete genomes of actinobacterial strains from the NBC collection.</title>
        <authorList>
            <person name="Joergensen T.S."/>
            <person name="Alvarez Arevalo M."/>
            <person name="Sterndorff E.B."/>
            <person name="Faurdal D."/>
            <person name="Vuksanovic O."/>
            <person name="Mourched A.-S."/>
            <person name="Charusanti P."/>
            <person name="Shaw S."/>
            <person name="Blin K."/>
            <person name="Weber T."/>
        </authorList>
    </citation>
    <scope>NUCLEOTIDE SEQUENCE</scope>
    <source>
        <strain evidence="2">NBC_00148</strain>
    </source>
</reference>
<evidence type="ECO:0000259" key="1">
    <source>
        <dbReference type="Pfam" id="PF13460"/>
    </source>
</evidence>
<dbReference type="PANTHER" id="PTHR47129">
    <property type="entry name" value="QUINONE OXIDOREDUCTASE 2"/>
    <property type="match status" value="1"/>
</dbReference>
<dbReference type="Pfam" id="PF13460">
    <property type="entry name" value="NAD_binding_10"/>
    <property type="match status" value="1"/>
</dbReference>
<dbReference type="Gene3D" id="3.40.50.720">
    <property type="entry name" value="NAD(P)-binding Rossmann-like Domain"/>
    <property type="match status" value="1"/>
</dbReference>
<dbReference type="SUPFAM" id="SSF51735">
    <property type="entry name" value="NAD(P)-binding Rossmann-fold domains"/>
    <property type="match status" value="1"/>
</dbReference>
<dbReference type="PANTHER" id="PTHR47129:SF1">
    <property type="entry name" value="NMRA-LIKE DOMAIN-CONTAINING PROTEIN"/>
    <property type="match status" value="1"/>
</dbReference>
<dbReference type="InterPro" id="IPR036291">
    <property type="entry name" value="NAD(P)-bd_dom_sf"/>
</dbReference>
<organism evidence="2">
    <name type="scientific">Streptomyces sp. NBC_00148</name>
    <dbReference type="NCBI Taxonomy" id="2903626"/>
    <lineage>
        <taxon>Bacteria</taxon>
        <taxon>Bacillati</taxon>
        <taxon>Actinomycetota</taxon>
        <taxon>Actinomycetes</taxon>
        <taxon>Kitasatosporales</taxon>
        <taxon>Streptomycetaceae</taxon>
        <taxon>Streptomyces</taxon>
    </lineage>
</organism>
<name>A0AAU1M3H0_9ACTN</name>
<accession>A0AAU1M3H0</accession>
<sequence>MIVVTGVAGRLAQLTVDHLVRRVPAAEVVGTSRTPEKAAGLPIQVRAADFGDPGSLVTAFDGADALLIVSLHPLPERSQLQANAVDAAVEAGVGHVVYTSFTRAGEPDNPVGVAHDHRLAEQALSRSGLTFTALRFNMWPEMLLMLDTARRAVASGTLLSNSGSGGVGYVTKDDSAAVAAAVLAEGGDKGLVEVSGPSAVTDAELARILTEVTGRPVGHRAVSDEALAAGLLADGLPGRMAEALAANGAARRDGWYGTTTHAVERLTGRRPTSLADFLTSHRAALLAD</sequence>
<proteinExistence type="predicted"/>
<gene>
    <name evidence="2" type="ORF">OG222_35850</name>
</gene>
<dbReference type="EMBL" id="CP108169">
    <property type="protein sequence ID" value="WTQ78186.1"/>
    <property type="molecule type" value="Genomic_DNA"/>
</dbReference>
<dbReference type="InterPro" id="IPR016040">
    <property type="entry name" value="NAD(P)-bd_dom"/>
</dbReference>